<protein>
    <submittedName>
        <fullName evidence="2">Uncharacterized protein</fullName>
    </submittedName>
</protein>
<dbReference type="EMBL" id="KZ857460">
    <property type="protein sequence ID" value="RDX43745.1"/>
    <property type="molecule type" value="Genomic_DNA"/>
</dbReference>
<proteinExistence type="predicted"/>
<feature type="region of interest" description="Disordered" evidence="1">
    <location>
        <begin position="275"/>
        <end position="324"/>
    </location>
</feature>
<evidence type="ECO:0000313" key="2">
    <source>
        <dbReference type="EMBL" id="RDX43745.1"/>
    </source>
</evidence>
<keyword evidence="3" id="KW-1185">Reference proteome</keyword>
<evidence type="ECO:0000313" key="3">
    <source>
        <dbReference type="Proteomes" id="UP000256964"/>
    </source>
</evidence>
<reference evidence="2 3" key="1">
    <citation type="journal article" date="2018" name="Biotechnol. Biofuels">
        <title>Integrative visual omics of the white-rot fungus Polyporus brumalis exposes the biotechnological potential of its oxidative enzymes for delignifying raw plant biomass.</title>
        <authorList>
            <person name="Miyauchi S."/>
            <person name="Rancon A."/>
            <person name="Drula E."/>
            <person name="Hage H."/>
            <person name="Chaduli D."/>
            <person name="Favel A."/>
            <person name="Grisel S."/>
            <person name="Henrissat B."/>
            <person name="Herpoel-Gimbert I."/>
            <person name="Ruiz-Duenas F.J."/>
            <person name="Chevret D."/>
            <person name="Hainaut M."/>
            <person name="Lin J."/>
            <person name="Wang M."/>
            <person name="Pangilinan J."/>
            <person name="Lipzen A."/>
            <person name="Lesage-Meessen L."/>
            <person name="Navarro D."/>
            <person name="Riley R."/>
            <person name="Grigoriev I.V."/>
            <person name="Zhou S."/>
            <person name="Raouche S."/>
            <person name="Rosso M.N."/>
        </authorList>
    </citation>
    <scope>NUCLEOTIDE SEQUENCE [LARGE SCALE GENOMIC DNA]</scope>
    <source>
        <strain evidence="2 3">BRFM 1820</strain>
    </source>
</reference>
<name>A0A371CTY8_9APHY</name>
<gene>
    <name evidence="2" type="ORF">OH76DRAFT_1183075</name>
</gene>
<sequence length="390" mass="42190">MNESLKGGLTVTTDQSKAVLPFMQQCIFRVSICMSSLPVHFASPAAAPGVRRSKHARSCAVPIQATQFVIHPGKQLASMNDGVCIHAPGRTRVAQEYLIVANPSFRPTGSSMPGVRYAKGFTAKLHLRLQASSRDACYDLRTAAGYEARCLVCPTQIRESIHRSHASIGLRLCSLKIEPRALLSQAGGLTCVSRGAAELRERLSSSQATVTCRPHKPAFVQVGAAHPRTSDTRQSRGRTPFHCLRSGWTTAHDCAHDLASGARCTGNYYRLPRSLQGNMHPEQRPLAPIARPASSPSRTERLGRRRITGGDLPRTPSSFDAGRLDSAAGYRRSSAASLPGAAQRTAQDNVDRRYDEHAADSTMVSRLGPSLASSWSRLASHLSDCERADS</sequence>
<dbReference type="Proteomes" id="UP000256964">
    <property type="component" value="Unassembled WGS sequence"/>
</dbReference>
<feature type="region of interest" description="Disordered" evidence="1">
    <location>
        <begin position="330"/>
        <end position="349"/>
    </location>
</feature>
<evidence type="ECO:0000256" key="1">
    <source>
        <dbReference type="SAM" id="MobiDB-lite"/>
    </source>
</evidence>
<dbReference type="AlphaFoldDB" id="A0A371CTY8"/>
<accession>A0A371CTY8</accession>
<organism evidence="2 3">
    <name type="scientific">Lentinus brumalis</name>
    <dbReference type="NCBI Taxonomy" id="2498619"/>
    <lineage>
        <taxon>Eukaryota</taxon>
        <taxon>Fungi</taxon>
        <taxon>Dikarya</taxon>
        <taxon>Basidiomycota</taxon>
        <taxon>Agaricomycotina</taxon>
        <taxon>Agaricomycetes</taxon>
        <taxon>Polyporales</taxon>
        <taxon>Polyporaceae</taxon>
        <taxon>Lentinus</taxon>
    </lineage>
</organism>